<sequence>MVNAVRGGMVRAALARGVAVATVGFVIAGCGPAPGGSDGGAGSSGDGKTASATLKDLKKLQVKGRAPMTGYDRDKFGPAWSDVDGNGCDTRNDILIRDLKEEVFKKGEDGCVVQSGVLEDPYSGKTIKFERGTRSSMAVQIDHVIALADAWQKGAQQLSASKRKELANDPLNLMAVDGPLNGQKGAGDAATWLPPRRAYRCPYVERQIRVKIKYDLWVTSAEKDAMEGVLKSC</sequence>
<evidence type="ECO:0000313" key="2">
    <source>
        <dbReference type="EMBL" id="GAA3034843.1"/>
    </source>
</evidence>
<dbReference type="Proteomes" id="UP001499930">
    <property type="component" value="Unassembled WGS sequence"/>
</dbReference>
<dbReference type="PANTHER" id="PTHR24094">
    <property type="entry name" value="SECRETED PROTEIN"/>
    <property type="match status" value="1"/>
</dbReference>
<accession>A0ABP6LCE6</accession>
<keyword evidence="3" id="KW-1185">Reference proteome</keyword>
<comment type="caution">
    <text evidence="2">The sequence shown here is derived from an EMBL/GenBank/DDBJ whole genome shotgun (WGS) entry which is preliminary data.</text>
</comment>
<name>A0ABP6LCE6_9ACTN</name>
<dbReference type="Pfam" id="PF07510">
    <property type="entry name" value="GmrSD_C"/>
    <property type="match status" value="1"/>
</dbReference>
<protein>
    <recommendedName>
        <fullName evidence="1">GmrSD restriction endonucleases C-terminal domain-containing protein</fullName>
    </recommendedName>
</protein>
<dbReference type="PANTHER" id="PTHR24094:SF15">
    <property type="entry name" value="AMP-DEPENDENT SYNTHETASE_LIGASE DOMAIN-CONTAINING PROTEIN-RELATED"/>
    <property type="match status" value="1"/>
</dbReference>
<evidence type="ECO:0000313" key="3">
    <source>
        <dbReference type="Proteomes" id="UP001499930"/>
    </source>
</evidence>
<dbReference type="PROSITE" id="PS51257">
    <property type="entry name" value="PROKAR_LIPOPROTEIN"/>
    <property type="match status" value="1"/>
</dbReference>
<organism evidence="2 3">
    <name type="scientific">Streptosporangium longisporum</name>
    <dbReference type="NCBI Taxonomy" id="46187"/>
    <lineage>
        <taxon>Bacteria</taxon>
        <taxon>Bacillati</taxon>
        <taxon>Actinomycetota</taxon>
        <taxon>Actinomycetes</taxon>
        <taxon>Streptosporangiales</taxon>
        <taxon>Streptosporangiaceae</taxon>
        <taxon>Streptosporangium</taxon>
    </lineage>
</organism>
<feature type="domain" description="GmrSD restriction endonucleases C-terminal" evidence="1">
    <location>
        <begin position="89"/>
        <end position="226"/>
    </location>
</feature>
<dbReference type="EMBL" id="BAAAWD010000022">
    <property type="protein sequence ID" value="GAA3034843.1"/>
    <property type="molecule type" value="Genomic_DNA"/>
</dbReference>
<gene>
    <name evidence="2" type="ORF">GCM10017559_73010</name>
</gene>
<evidence type="ECO:0000259" key="1">
    <source>
        <dbReference type="Pfam" id="PF07510"/>
    </source>
</evidence>
<reference evidence="3" key="1">
    <citation type="journal article" date="2019" name="Int. J. Syst. Evol. Microbiol.">
        <title>The Global Catalogue of Microorganisms (GCM) 10K type strain sequencing project: providing services to taxonomists for standard genome sequencing and annotation.</title>
        <authorList>
            <consortium name="The Broad Institute Genomics Platform"/>
            <consortium name="The Broad Institute Genome Sequencing Center for Infectious Disease"/>
            <person name="Wu L."/>
            <person name="Ma J."/>
        </authorList>
    </citation>
    <scope>NUCLEOTIDE SEQUENCE [LARGE SCALE GENOMIC DNA]</scope>
    <source>
        <strain evidence="3">JCM 3106</strain>
    </source>
</reference>
<proteinExistence type="predicted"/>
<dbReference type="InterPro" id="IPR011089">
    <property type="entry name" value="GmrSD_C"/>
</dbReference>